<keyword evidence="2" id="KW-1185">Reference proteome</keyword>
<comment type="caution">
    <text evidence="1">The sequence shown here is derived from an EMBL/GenBank/DDBJ whole genome shotgun (WGS) entry which is preliminary data.</text>
</comment>
<dbReference type="Proteomes" id="UP000031594">
    <property type="component" value="Unassembled WGS sequence"/>
</dbReference>
<evidence type="ECO:0000313" key="1">
    <source>
        <dbReference type="EMBL" id="KIE58314.1"/>
    </source>
</evidence>
<dbReference type="EMBL" id="JQNX01000005">
    <property type="protein sequence ID" value="KIE58314.1"/>
    <property type="molecule type" value="Genomic_DNA"/>
</dbReference>
<evidence type="ECO:0000313" key="2">
    <source>
        <dbReference type="Proteomes" id="UP000031594"/>
    </source>
</evidence>
<accession>A0ABR4ZVP7</accession>
<sequence length="61" mass="6777">MGVIILAPILIRYALKHLTHSSFPKRIDAQWPSRAANAPLCRLVVFRVQRSAGIVKGALRV</sequence>
<proteinExistence type="predicted"/>
<organism evidence="1 2">
    <name type="scientific">Methylacidiphilum kamchatkense Kam1</name>
    <dbReference type="NCBI Taxonomy" id="1202785"/>
    <lineage>
        <taxon>Bacteria</taxon>
        <taxon>Pseudomonadati</taxon>
        <taxon>Verrucomicrobiota</taxon>
        <taxon>Methylacidiphilae</taxon>
        <taxon>Methylacidiphilales</taxon>
        <taxon>Methylacidiphilaceae</taxon>
        <taxon>Methylacidiphilum (ex Ratnadevi et al. 2023)</taxon>
    </lineage>
</organism>
<name>A0ABR4ZVP7_9BACT</name>
<reference evidence="1 2" key="1">
    <citation type="submission" date="2014-08" db="EMBL/GenBank/DDBJ databases">
        <title>Methylacidiphilum kamchatkense strain Kam1 draft genome sequence.</title>
        <authorList>
            <person name="Birkeland N.-K."/>
            <person name="Erikstad H.A."/>
        </authorList>
    </citation>
    <scope>NUCLEOTIDE SEQUENCE [LARGE SCALE GENOMIC DNA]</scope>
    <source>
        <strain evidence="1 2">Kam1</strain>
    </source>
</reference>
<protein>
    <submittedName>
        <fullName evidence="1">Uncharacterized protein</fullName>
    </submittedName>
</protein>
<gene>
    <name evidence="1" type="ORF">A946_07400</name>
</gene>